<protein>
    <submittedName>
        <fullName evidence="2">Uncharacterized protein</fullName>
    </submittedName>
</protein>
<name>A0AC58ND39_CASCN</name>
<dbReference type="RefSeq" id="XP_073939582.1">
    <property type="nucleotide sequence ID" value="XM_074083481.1"/>
</dbReference>
<proteinExistence type="predicted"/>
<sequence length="260" mass="27074">MTGGMKVHVLFEEQVLVWCRWRAVSGGWRVLPGKSGRGGLSSLQDQQGSACLRFNPASPLPPTVHPFPPHQLPQVPSPPPSPQPACSCSQMDFSLGLHLGPRNKKATHQEPPTQSGHGPQAASPCLPCPPSACPCPCPGCPPPTCSCTACPSYAVTCPSCPSLPGPPCTCSFPPCPVCPPLTYPHISCTPCSGPLPTFCHPSPCPIYPCSKGQAACRSSHLGSDSCGCGRGAAWGPRGSMSCCNFCFRGQRASRGCCLIV</sequence>
<organism evidence="1 2">
    <name type="scientific">Castor canadensis</name>
    <name type="common">American beaver</name>
    <dbReference type="NCBI Taxonomy" id="51338"/>
    <lineage>
        <taxon>Eukaryota</taxon>
        <taxon>Metazoa</taxon>
        <taxon>Chordata</taxon>
        <taxon>Craniata</taxon>
        <taxon>Vertebrata</taxon>
        <taxon>Euteleostomi</taxon>
        <taxon>Mammalia</taxon>
        <taxon>Eutheria</taxon>
        <taxon>Euarchontoglires</taxon>
        <taxon>Glires</taxon>
        <taxon>Rodentia</taxon>
        <taxon>Castorimorpha</taxon>
        <taxon>Castoridae</taxon>
        <taxon>Castor</taxon>
    </lineage>
</organism>
<accession>A0AC58ND39</accession>
<dbReference type="Proteomes" id="UP001732720">
    <property type="component" value="Chromosome 8"/>
</dbReference>
<gene>
    <name evidence="2" type="primary">LOC141425763</name>
</gene>
<reference evidence="2" key="1">
    <citation type="submission" date="2025-08" db="UniProtKB">
        <authorList>
            <consortium name="RefSeq"/>
        </authorList>
    </citation>
    <scope>IDENTIFICATION</scope>
</reference>
<evidence type="ECO:0000313" key="2">
    <source>
        <dbReference type="RefSeq" id="XP_073939582.1"/>
    </source>
</evidence>
<evidence type="ECO:0000313" key="1">
    <source>
        <dbReference type="Proteomes" id="UP001732720"/>
    </source>
</evidence>
<keyword evidence="1" id="KW-1185">Reference proteome</keyword>